<evidence type="ECO:0008006" key="4">
    <source>
        <dbReference type="Google" id="ProtNLM"/>
    </source>
</evidence>
<dbReference type="AlphaFoldDB" id="A0A419R5H2"/>
<organism evidence="2 3">
    <name type="scientific">Tsuneonella suprasediminis</name>
    <dbReference type="NCBI Taxonomy" id="2306996"/>
    <lineage>
        <taxon>Bacteria</taxon>
        <taxon>Pseudomonadati</taxon>
        <taxon>Pseudomonadota</taxon>
        <taxon>Alphaproteobacteria</taxon>
        <taxon>Sphingomonadales</taxon>
        <taxon>Erythrobacteraceae</taxon>
        <taxon>Tsuneonella</taxon>
    </lineage>
</organism>
<sequence length="213" mass="22814">MSDREDDQTVDTVEIREVVGIVYNHNALEEMATQLVAAGVDRNDISLMADWNTVIEKLGLTYPDPGAVVDNPETPRRRLTTRDEHATVTGTVFGTLIATGALAAGVPIIASGGAIPLALAACTAGGGIGAMLAKLVRKNLLTRDDADAIEHDINRGGIAVFVRVDNADEEQRAINIMRRNGAHNVHAHTITLRKELSDLPLANVQPDPWLADD</sequence>
<keyword evidence="1" id="KW-0812">Transmembrane</keyword>
<reference evidence="2 3" key="1">
    <citation type="submission" date="2018-09" db="EMBL/GenBank/DDBJ databases">
        <title>Altererythrobacter sp.Ery1 and Ery12, the genome sequencing of novel strains in genus Alterythrobacter.</title>
        <authorList>
            <person name="Cheng H."/>
            <person name="Wu Y.-H."/>
            <person name="Fang C."/>
            <person name="Xu X.-W."/>
        </authorList>
    </citation>
    <scope>NUCLEOTIDE SEQUENCE [LARGE SCALE GENOMIC DNA]</scope>
    <source>
        <strain evidence="2 3">Ery12</strain>
    </source>
</reference>
<evidence type="ECO:0000313" key="3">
    <source>
        <dbReference type="Proteomes" id="UP000284322"/>
    </source>
</evidence>
<evidence type="ECO:0000256" key="1">
    <source>
        <dbReference type="SAM" id="Phobius"/>
    </source>
</evidence>
<comment type="caution">
    <text evidence="2">The sequence shown here is derived from an EMBL/GenBank/DDBJ whole genome shotgun (WGS) entry which is preliminary data.</text>
</comment>
<dbReference type="EMBL" id="RAHJ01000007">
    <property type="protein sequence ID" value="RJX70537.1"/>
    <property type="molecule type" value="Genomic_DNA"/>
</dbReference>
<name>A0A419R5H2_9SPHN</name>
<feature type="transmembrane region" description="Helical" evidence="1">
    <location>
        <begin position="86"/>
        <end position="109"/>
    </location>
</feature>
<keyword evidence="1" id="KW-0472">Membrane</keyword>
<gene>
    <name evidence="2" type="ORF">D6858_02050</name>
</gene>
<keyword evidence="1" id="KW-1133">Transmembrane helix</keyword>
<protein>
    <recommendedName>
        <fullName evidence="4">DUF1269 domain-containing protein</fullName>
    </recommendedName>
</protein>
<dbReference type="Proteomes" id="UP000284322">
    <property type="component" value="Unassembled WGS sequence"/>
</dbReference>
<evidence type="ECO:0000313" key="2">
    <source>
        <dbReference type="EMBL" id="RJX70537.1"/>
    </source>
</evidence>
<dbReference type="RefSeq" id="WP_120106750.1">
    <property type="nucleotide sequence ID" value="NZ_RAHJ01000007.1"/>
</dbReference>
<dbReference type="OrthoDB" id="8443969at2"/>
<proteinExistence type="predicted"/>
<feature type="transmembrane region" description="Helical" evidence="1">
    <location>
        <begin position="115"/>
        <end position="133"/>
    </location>
</feature>
<accession>A0A419R5H2</accession>
<keyword evidence="3" id="KW-1185">Reference proteome</keyword>